<dbReference type="EMBL" id="QTSX02002231">
    <property type="protein sequence ID" value="KAJ9076972.1"/>
    <property type="molecule type" value="Genomic_DNA"/>
</dbReference>
<name>A0ACC2TQU8_9FUNG</name>
<evidence type="ECO:0000313" key="2">
    <source>
        <dbReference type="Proteomes" id="UP001165960"/>
    </source>
</evidence>
<comment type="caution">
    <text evidence="1">The sequence shown here is derived from an EMBL/GenBank/DDBJ whole genome shotgun (WGS) entry which is preliminary data.</text>
</comment>
<reference evidence="1" key="1">
    <citation type="submission" date="2022-04" db="EMBL/GenBank/DDBJ databases">
        <title>Genome of the entomopathogenic fungus Entomophthora muscae.</title>
        <authorList>
            <person name="Elya C."/>
            <person name="Lovett B.R."/>
            <person name="Lee E."/>
            <person name="Macias A.M."/>
            <person name="Hajek A.E."/>
            <person name="De Bivort B.L."/>
            <person name="Kasson M.T."/>
            <person name="De Fine Licht H.H."/>
            <person name="Stajich J.E."/>
        </authorList>
    </citation>
    <scope>NUCLEOTIDE SEQUENCE</scope>
    <source>
        <strain evidence="1">Berkeley</strain>
    </source>
</reference>
<gene>
    <name evidence="1" type="ORF">DSO57_1021159</name>
</gene>
<evidence type="ECO:0000313" key="1">
    <source>
        <dbReference type="EMBL" id="KAJ9076972.1"/>
    </source>
</evidence>
<protein>
    <submittedName>
        <fullName evidence="1">Uncharacterized protein</fullName>
    </submittedName>
</protein>
<organism evidence="1 2">
    <name type="scientific">Entomophthora muscae</name>
    <dbReference type="NCBI Taxonomy" id="34485"/>
    <lineage>
        <taxon>Eukaryota</taxon>
        <taxon>Fungi</taxon>
        <taxon>Fungi incertae sedis</taxon>
        <taxon>Zoopagomycota</taxon>
        <taxon>Entomophthoromycotina</taxon>
        <taxon>Entomophthoromycetes</taxon>
        <taxon>Entomophthorales</taxon>
        <taxon>Entomophthoraceae</taxon>
        <taxon>Entomophthora</taxon>
    </lineage>
</organism>
<sequence length="360" mass="39599">MNPSIVFNPGGSSFNASTVGVKVVKLRDAMTASPVFQGALLEAIPDVELLSNPRLNYHHVHNGFAEAILLAHEQHHGLTLSPDQILIALAQALSIHAMQGEHMNRLWLFPVTPDGGRIFATQDLAIYSPIHDWTAVVCDFGDITAIKIRPEISNLLSLGFTTSTRASKTAASLSVIGVHHFLPHHVDAPGGAVPEIELMGTLNDWQQLRARVEAILSRFEDITFWKDPLLAVLDQFVAAASGRASIPHWKQMVKIQGVNQGSLISGWMNVFFPYLQTTLGFQKNPHINWTHNTTLKGMATNEIPCGFTKVHYPWFSEVGELPMEFVVGFLGVQACRSHKLTPSLQCAILHKLIIFKSLGS</sequence>
<accession>A0ACC2TQU8</accession>
<keyword evidence="2" id="KW-1185">Reference proteome</keyword>
<dbReference type="Proteomes" id="UP001165960">
    <property type="component" value="Unassembled WGS sequence"/>
</dbReference>
<proteinExistence type="predicted"/>